<dbReference type="AlphaFoldDB" id="X1CT98"/>
<accession>X1CT98</accession>
<organism evidence="1">
    <name type="scientific">marine sediment metagenome</name>
    <dbReference type="NCBI Taxonomy" id="412755"/>
    <lineage>
        <taxon>unclassified sequences</taxon>
        <taxon>metagenomes</taxon>
        <taxon>ecological metagenomes</taxon>
    </lineage>
</organism>
<evidence type="ECO:0000313" key="1">
    <source>
        <dbReference type="EMBL" id="GAG96202.1"/>
    </source>
</evidence>
<sequence>MHIFKTSLETYDSVIKNKKHAFGNKPKDLYPGDIIIISKNKRGMKFFGYFCFLISELPRI</sequence>
<reference evidence="1" key="1">
    <citation type="journal article" date="2014" name="Front. Microbiol.">
        <title>High frequency of phylogenetically diverse reductive dehalogenase-homologous genes in deep subseafloor sedimentary metagenomes.</title>
        <authorList>
            <person name="Kawai M."/>
            <person name="Futagami T."/>
            <person name="Toyoda A."/>
            <person name="Takaki Y."/>
            <person name="Nishi S."/>
            <person name="Hori S."/>
            <person name="Arai W."/>
            <person name="Tsubouchi T."/>
            <person name="Morono Y."/>
            <person name="Uchiyama I."/>
            <person name="Ito T."/>
            <person name="Fujiyama A."/>
            <person name="Inagaki F."/>
            <person name="Takami H."/>
        </authorList>
    </citation>
    <scope>NUCLEOTIDE SEQUENCE</scope>
    <source>
        <strain evidence="1">Expedition CK06-06</strain>
    </source>
</reference>
<name>X1CT98_9ZZZZ</name>
<gene>
    <name evidence="1" type="ORF">S01H4_36926</name>
</gene>
<comment type="caution">
    <text evidence="1">The sequence shown here is derived from an EMBL/GenBank/DDBJ whole genome shotgun (WGS) entry which is preliminary data.</text>
</comment>
<proteinExistence type="predicted"/>
<dbReference type="EMBL" id="BART01019785">
    <property type="protein sequence ID" value="GAG96202.1"/>
    <property type="molecule type" value="Genomic_DNA"/>
</dbReference>
<protein>
    <submittedName>
        <fullName evidence="1">Uncharacterized protein</fullName>
    </submittedName>
</protein>